<sequence length="419" mass="46506">MASLEDGFEIIDPKDLEEIKEAMENKDLSTVVEKVQDYFEQQDRVELNIAITGESGSGKSTFVNAFRGLGDEEKGSAPTGVVETTMEPEVYPHPKYPNVKVWDLPGIGTPNFKADEYLEEVGFQRYDFFIIVSSDRFRECHAQLANEINKMKKKFYFIRSKIDSNIDAESRKKNFNKEKTLDVIQRDCVKGLQSIGVSCPDVFLISCFDLGSYDFGLLEKTMERELPQHKRHALMLALPNISLDINKRKRKALQADIWKLAALSAGVSAIPVPGLGAAADVGILVIGLRRFYNAFSLDDQSLQRLADKSGKSFEELKSVLKSPLHTEISRDVVIKLLNSSVGYAVENVVEYFLSTIPVVGSLAAGALSFGTIYYMLNKCLNELAEDGRNVLMVALQSSVDPPPPSHPGEGSDVERPKAP</sequence>
<dbReference type="InParanoid" id="A0A6J2WZF1"/>
<feature type="region of interest" description="Disordered" evidence="5">
    <location>
        <begin position="397"/>
        <end position="419"/>
    </location>
</feature>
<comment type="similarity">
    <text evidence="1">Belongs to the TRAFAC class dynamin-like GTPase superfamily. IRG family.</text>
</comment>
<dbReference type="InterPro" id="IPR007743">
    <property type="entry name" value="Immunity-related_GTPase-like"/>
</dbReference>
<keyword evidence="2" id="KW-0547">Nucleotide-binding</keyword>
<feature type="domain" description="IRG-type G" evidence="6">
    <location>
        <begin position="45"/>
        <end position="225"/>
    </location>
</feature>
<dbReference type="FunFam" id="3.40.50.300:FF:000541">
    <property type="entry name" value="Immunity related GTPase M"/>
    <property type="match status" value="1"/>
</dbReference>
<evidence type="ECO:0000256" key="4">
    <source>
        <dbReference type="ARBA" id="ARBA00023134"/>
    </source>
</evidence>
<dbReference type="Proteomes" id="UP000504632">
    <property type="component" value="Chromosome 16"/>
</dbReference>
<dbReference type="GO" id="GO:0005525">
    <property type="term" value="F:GTP binding"/>
    <property type="evidence" value="ECO:0007669"/>
    <property type="project" value="UniProtKB-KW"/>
</dbReference>
<organism evidence="7 8">
    <name type="scientific">Chanos chanos</name>
    <name type="common">Milkfish</name>
    <name type="synonym">Mugil chanos</name>
    <dbReference type="NCBI Taxonomy" id="29144"/>
    <lineage>
        <taxon>Eukaryota</taxon>
        <taxon>Metazoa</taxon>
        <taxon>Chordata</taxon>
        <taxon>Craniata</taxon>
        <taxon>Vertebrata</taxon>
        <taxon>Euteleostomi</taxon>
        <taxon>Actinopterygii</taxon>
        <taxon>Neopterygii</taxon>
        <taxon>Teleostei</taxon>
        <taxon>Ostariophysi</taxon>
        <taxon>Gonorynchiformes</taxon>
        <taxon>Chanidae</taxon>
        <taxon>Chanos</taxon>
    </lineage>
</organism>
<evidence type="ECO:0000256" key="3">
    <source>
        <dbReference type="ARBA" id="ARBA00022801"/>
    </source>
</evidence>
<evidence type="ECO:0000256" key="2">
    <source>
        <dbReference type="ARBA" id="ARBA00022741"/>
    </source>
</evidence>
<dbReference type="Gene3D" id="3.40.50.300">
    <property type="entry name" value="P-loop containing nucleotide triphosphate hydrolases"/>
    <property type="match status" value="1"/>
</dbReference>
<protein>
    <submittedName>
        <fullName evidence="8">Interferon-inducible GTPase 5-like</fullName>
    </submittedName>
</protein>
<evidence type="ECO:0000256" key="1">
    <source>
        <dbReference type="ARBA" id="ARBA00005429"/>
    </source>
</evidence>
<keyword evidence="3" id="KW-0378">Hydrolase</keyword>
<dbReference type="PANTHER" id="PTHR32341">
    <property type="entry name" value="INTERFERON-INDUCIBLE GTPASE"/>
    <property type="match status" value="1"/>
</dbReference>
<dbReference type="InterPro" id="IPR051515">
    <property type="entry name" value="IRG"/>
</dbReference>
<evidence type="ECO:0000256" key="5">
    <source>
        <dbReference type="SAM" id="MobiDB-lite"/>
    </source>
</evidence>
<dbReference type="Pfam" id="PF05049">
    <property type="entry name" value="IIGP"/>
    <property type="match status" value="1"/>
</dbReference>
<gene>
    <name evidence="8" type="primary">LOC115829661</name>
</gene>
<evidence type="ECO:0000259" key="6">
    <source>
        <dbReference type="PROSITE" id="PS51716"/>
    </source>
</evidence>
<dbReference type="GO" id="GO:0016020">
    <property type="term" value="C:membrane"/>
    <property type="evidence" value="ECO:0007669"/>
    <property type="project" value="InterPro"/>
</dbReference>
<dbReference type="AlphaFoldDB" id="A0A6J2WZF1"/>
<dbReference type="InterPro" id="IPR030385">
    <property type="entry name" value="G_IRG_dom"/>
</dbReference>
<dbReference type="SUPFAM" id="SSF52540">
    <property type="entry name" value="P-loop containing nucleoside triphosphate hydrolases"/>
    <property type="match status" value="1"/>
</dbReference>
<keyword evidence="7" id="KW-1185">Reference proteome</keyword>
<dbReference type="GO" id="GO:0016787">
    <property type="term" value="F:hydrolase activity"/>
    <property type="evidence" value="ECO:0007669"/>
    <property type="project" value="UniProtKB-KW"/>
</dbReference>
<dbReference type="InterPro" id="IPR027417">
    <property type="entry name" value="P-loop_NTPase"/>
</dbReference>
<keyword evidence="4" id="KW-0342">GTP-binding</keyword>
<dbReference type="PANTHER" id="PTHR32341:SF10">
    <property type="entry name" value="INTERFERON-INDUCIBLE GTPASE 5"/>
    <property type="match status" value="1"/>
</dbReference>
<reference evidence="8" key="1">
    <citation type="submission" date="2025-08" db="UniProtKB">
        <authorList>
            <consortium name="RefSeq"/>
        </authorList>
    </citation>
    <scope>IDENTIFICATION</scope>
</reference>
<dbReference type="PROSITE" id="PS51716">
    <property type="entry name" value="G_IRG"/>
    <property type="match status" value="1"/>
</dbReference>
<evidence type="ECO:0000313" key="8">
    <source>
        <dbReference type="RefSeq" id="XP_030649685.1"/>
    </source>
</evidence>
<accession>A0A6J2WZF1</accession>
<dbReference type="OrthoDB" id="422720at2759"/>
<evidence type="ECO:0000313" key="7">
    <source>
        <dbReference type="Proteomes" id="UP000504632"/>
    </source>
</evidence>
<dbReference type="RefSeq" id="XP_030649685.1">
    <property type="nucleotide sequence ID" value="XM_030793825.1"/>
</dbReference>
<dbReference type="GeneID" id="115829661"/>
<proteinExistence type="inferred from homology"/>
<dbReference type="FunCoup" id="A0A6J2WZF1">
    <property type="interactions" value="42"/>
</dbReference>
<name>A0A6J2WZF1_CHACN</name>